<evidence type="ECO:0000313" key="3">
    <source>
        <dbReference type="Proteomes" id="UP000714915"/>
    </source>
</evidence>
<keyword evidence="1" id="KW-0472">Membrane</keyword>
<dbReference type="EMBL" id="JAGQLF010000043">
    <property type="protein sequence ID" value="MCA9387066.1"/>
    <property type="molecule type" value="Genomic_DNA"/>
</dbReference>
<sequence length="131" mass="14662">MAHMNMYQQNEKTIDLDFPKALVIMITIMLFFVLPAQLFTINQKNPNAIKNLSSTIENALNINQSENISENNSEGRVAGTSTTVSLTLEKDNDSLLNSKSFPFVGLGVFFILVSLLGIGYLIKTEKKYKQK</sequence>
<feature type="transmembrane region" description="Helical" evidence="1">
    <location>
        <begin position="21"/>
        <end position="41"/>
    </location>
</feature>
<protein>
    <submittedName>
        <fullName evidence="2">Uncharacterized protein</fullName>
    </submittedName>
</protein>
<keyword evidence="1" id="KW-0812">Transmembrane</keyword>
<accession>A0A955LBN8</accession>
<comment type="caution">
    <text evidence="2">The sequence shown here is derived from an EMBL/GenBank/DDBJ whole genome shotgun (WGS) entry which is preliminary data.</text>
</comment>
<keyword evidence="1" id="KW-1133">Transmembrane helix</keyword>
<reference evidence="2" key="1">
    <citation type="submission" date="2020-04" db="EMBL/GenBank/DDBJ databases">
        <authorList>
            <person name="Zhang T."/>
        </authorList>
    </citation>
    <scope>NUCLEOTIDE SEQUENCE</scope>
    <source>
        <strain evidence="2">HKST-UBA09</strain>
    </source>
</reference>
<dbReference type="Proteomes" id="UP000714915">
    <property type="component" value="Unassembled WGS sequence"/>
</dbReference>
<name>A0A955LBN8_9BACT</name>
<evidence type="ECO:0000256" key="1">
    <source>
        <dbReference type="SAM" id="Phobius"/>
    </source>
</evidence>
<feature type="transmembrane region" description="Helical" evidence="1">
    <location>
        <begin position="101"/>
        <end position="122"/>
    </location>
</feature>
<proteinExistence type="predicted"/>
<dbReference type="AlphaFoldDB" id="A0A955LBN8"/>
<gene>
    <name evidence="2" type="ORF">KC669_03460</name>
</gene>
<organism evidence="2 3">
    <name type="scientific">Candidatus Dojkabacteria bacterium</name>
    <dbReference type="NCBI Taxonomy" id="2099670"/>
    <lineage>
        <taxon>Bacteria</taxon>
        <taxon>Candidatus Dojkabacteria</taxon>
    </lineage>
</organism>
<reference evidence="2" key="2">
    <citation type="journal article" date="2021" name="Microbiome">
        <title>Successional dynamics and alternative stable states in a saline activated sludge microbial community over 9 years.</title>
        <authorList>
            <person name="Wang Y."/>
            <person name="Ye J."/>
            <person name="Ju F."/>
            <person name="Liu L."/>
            <person name="Boyd J.A."/>
            <person name="Deng Y."/>
            <person name="Parks D.H."/>
            <person name="Jiang X."/>
            <person name="Yin X."/>
            <person name="Woodcroft B.J."/>
            <person name="Tyson G.W."/>
            <person name="Hugenholtz P."/>
            <person name="Polz M.F."/>
            <person name="Zhang T."/>
        </authorList>
    </citation>
    <scope>NUCLEOTIDE SEQUENCE</scope>
    <source>
        <strain evidence="2">HKST-UBA09</strain>
    </source>
</reference>
<evidence type="ECO:0000313" key="2">
    <source>
        <dbReference type="EMBL" id="MCA9387066.1"/>
    </source>
</evidence>